<name>A0A1M7TZQ6_9RHOB</name>
<dbReference type="STRING" id="1189325.SAMN04488119_11130"/>
<accession>A0A1M7TZQ6</accession>
<proteinExistence type="predicted"/>
<evidence type="ECO:0000313" key="2">
    <source>
        <dbReference type="Proteomes" id="UP000184066"/>
    </source>
</evidence>
<reference evidence="1 2" key="1">
    <citation type="submission" date="2016-12" db="EMBL/GenBank/DDBJ databases">
        <authorList>
            <person name="Song W.-J."/>
            <person name="Kurnit D.M."/>
        </authorList>
    </citation>
    <scope>NUCLEOTIDE SEQUENCE [LARGE SCALE GENOMIC DNA]</scope>
    <source>
        <strain evidence="1 2">CGMCC 1.10808</strain>
    </source>
</reference>
<dbReference type="OrthoDB" id="8448547at2"/>
<sequence length="210" mass="21393">MGDFEDLRGAAEGASTFREEMRRVRAEMRASSEQARSLSSTLGGSLRGAFDRLMFGGAQASDVLRQLGRDLAGRVFDSAVRPVQGAVADGIGGALTKGLGGLLGGMSLFADGGAFSAGRVRAFAGGGVVEGPTMFPMRGGTGLMGEAGPEAILPLRRGADGRLGVAAAGGGGGARVTVNITTQDAESFRRSRAQVAAQIARAVRAGQRHQ</sequence>
<dbReference type="RefSeq" id="WP_072748332.1">
    <property type="nucleotide sequence ID" value="NZ_FOHL01000011.1"/>
</dbReference>
<gene>
    <name evidence="1" type="ORF">SAMN05216200_11229</name>
</gene>
<dbReference type="AlphaFoldDB" id="A0A1M7TZQ6"/>
<organism evidence="1 2">
    <name type="scientific">Oceanicella actignis</name>
    <dbReference type="NCBI Taxonomy" id="1189325"/>
    <lineage>
        <taxon>Bacteria</taxon>
        <taxon>Pseudomonadati</taxon>
        <taxon>Pseudomonadota</taxon>
        <taxon>Alphaproteobacteria</taxon>
        <taxon>Rhodobacterales</taxon>
        <taxon>Paracoccaceae</taxon>
        <taxon>Oceanicella</taxon>
    </lineage>
</organism>
<dbReference type="EMBL" id="FRDL01000012">
    <property type="protein sequence ID" value="SHN76236.1"/>
    <property type="molecule type" value="Genomic_DNA"/>
</dbReference>
<protein>
    <submittedName>
        <fullName evidence="1">Phage tail tape measure protein, lambda family</fullName>
    </submittedName>
</protein>
<evidence type="ECO:0000313" key="1">
    <source>
        <dbReference type="EMBL" id="SHN76236.1"/>
    </source>
</evidence>
<dbReference type="Proteomes" id="UP000184066">
    <property type="component" value="Unassembled WGS sequence"/>
</dbReference>
<keyword evidence="2" id="KW-1185">Reference proteome</keyword>